<gene>
    <name evidence="1" type="ORF">A3224_12360</name>
</gene>
<keyword evidence="2" id="KW-1185">Reference proteome</keyword>
<evidence type="ECO:0000313" key="2">
    <source>
        <dbReference type="Proteomes" id="UP000076077"/>
    </source>
</evidence>
<dbReference type="KEGG" id="mthd:A3224_12360"/>
<reference evidence="2" key="1">
    <citation type="submission" date="2016-03" db="EMBL/GenBank/DDBJ databases">
        <authorList>
            <person name="Lee Y.-S."/>
            <person name="Choi Y.-L."/>
        </authorList>
    </citation>
    <scope>NUCLEOTIDE SEQUENCE [LARGE SCALE GENOMIC DNA]</scope>
    <source>
        <strain evidence="2">DAU221</strain>
    </source>
</reference>
<dbReference type="EMBL" id="CP014864">
    <property type="protein sequence ID" value="AMX03266.1"/>
    <property type="molecule type" value="Genomic_DNA"/>
</dbReference>
<sequence length="101" mass="10777">MNDTPASASYVKALGAWWTNGPLGELLRITGTGIAVCLARRGLHHRTRHFRHPVLGGAGNGPAVGIDDLIPGIGNTACDKRCNGKERARERQISEHRLASG</sequence>
<dbReference type="AlphaFoldDB" id="A0A143HP46"/>
<name>A0A143HP46_MICTH</name>
<accession>A0A143HP46</accession>
<protein>
    <submittedName>
        <fullName evidence="1">Uncharacterized protein</fullName>
    </submittedName>
</protein>
<dbReference type="STRING" id="252514.A3224_12360"/>
<evidence type="ECO:0000313" key="1">
    <source>
        <dbReference type="EMBL" id="AMX03266.1"/>
    </source>
</evidence>
<organism evidence="1 2">
    <name type="scientific">Microbulbifer thermotolerans</name>
    <dbReference type="NCBI Taxonomy" id="252514"/>
    <lineage>
        <taxon>Bacteria</taxon>
        <taxon>Pseudomonadati</taxon>
        <taxon>Pseudomonadota</taxon>
        <taxon>Gammaproteobacteria</taxon>
        <taxon>Cellvibrionales</taxon>
        <taxon>Microbulbiferaceae</taxon>
        <taxon>Microbulbifer</taxon>
    </lineage>
</organism>
<dbReference type="Proteomes" id="UP000076077">
    <property type="component" value="Chromosome"/>
</dbReference>
<proteinExistence type="predicted"/>